<dbReference type="SMART" id="SM00857">
    <property type="entry name" value="Resolvase"/>
    <property type="match status" value="1"/>
</dbReference>
<proteinExistence type="predicted"/>
<dbReference type="CDD" id="cd03768">
    <property type="entry name" value="SR_ResInv"/>
    <property type="match status" value="1"/>
</dbReference>
<dbReference type="Pfam" id="PF00239">
    <property type="entry name" value="Resolvase"/>
    <property type="match status" value="1"/>
</dbReference>
<evidence type="ECO:0000313" key="5">
    <source>
        <dbReference type="Proteomes" id="UP000094764"/>
    </source>
</evidence>
<keyword evidence="1" id="KW-0238">DNA-binding</keyword>
<feature type="domain" description="Resolvase/invertase-type recombinase catalytic" evidence="3">
    <location>
        <begin position="18"/>
        <end position="159"/>
    </location>
</feature>
<evidence type="ECO:0000256" key="1">
    <source>
        <dbReference type="ARBA" id="ARBA00023125"/>
    </source>
</evidence>
<organism evidence="4 5">
    <name type="scientific">Enterococcus quebecensis</name>
    <dbReference type="NCBI Taxonomy" id="903983"/>
    <lineage>
        <taxon>Bacteria</taxon>
        <taxon>Bacillati</taxon>
        <taxon>Bacillota</taxon>
        <taxon>Bacilli</taxon>
        <taxon>Lactobacillales</taxon>
        <taxon>Enterococcaceae</taxon>
        <taxon>Enterococcus</taxon>
    </lineage>
</organism>
<dbReference type="InterPro" id="IPR036162">
    <property type="entry name" value="Resolvase-like_N_sf"/>
</dbReference>
<dbReference type="PANTHER" id="PTHR30461">
    <property type="entry name" value="DNA-INVERTASE FROM LAMBDOID PROPHAGE"/>
    <property type="match status" value="1"/>
</dbReference>
<evidence type="ECO:0000259" key="3">
    <source>
        <dbReference type="PROSITE" id="PS51736"/>
    </source>
</evidence>
<evidence type="ECO:0000313" key="4">
    <source>
        <dbReference type="EMBL" id="OEG18837.1"/>
    </source>
</evidence>
<dbReference type="GO" id="GO:0000150">
    <property type="term" value="F:DNA strand exchange activity"/>
    <property type="evidence" value="ECO:0007669"/>
    <property type="project" value="InterPro"/>
</dbReference>
<gene>
    <name evidence="4" type="ORF">BCR23_12915</name>
</gene>
<protein>
    <submittedName>
        <fullName evidence="4">Resolvase</fullName>
    </submittedName>
</protein>
<dbReference type="InterPro" id="IPR006119">
    <property type="entry name" value="Resolv_N"/>
</dbReference>
<dbReference type="Proteomes" id="UP000094764">
    <property type="component" value="Unassembled WGS sequence"/>
</dbReference>
<dbReference type="GO" id="GO:0003677">
    <property type="term" value="F:DNA binding"/>
    <property type="evidence" value="ECO:0007669"/>
    <property type="project" value="UniProtKB-KW"/>
</dbReference>
<dbReference type="EMBL" id="MIKB01000002">
    <property type="protein sequence ID" value="OEG18837.1"/>
    <property type="molecule type" value="Genomic_DNA"/>
</dbReference>
<reference evidence="5" key="1">
    <citation type="submission" date="2016-09" db="EMBL/GenBank/DDBJ databases">
        <authorList>
            <person name="Gulvik C.A."/>
        </authorList>
    </citation>
    <scope>NUCLEOTIDE SEQUENCE [LARGE SCALE GENOMIC DNA]</scope>
    <source>
        <strain evidence="5">LMG 26306</strain>
    </source>
</reference>
<dbReference type="STRING" id="903983.BCR23_12915"/>
<dbReference type="SUPFAM" id="SSF53041">
    <property type="entry name" value="Resolvase-like"/>
    <property type="match status" value="1"/>
</dbReference>
<name>A0A1E5H1F7_9ENTE</name>
<keyword evidence="5" id="KW-1185">Reference proteome</keyword>
<dbReference type="RefSeq" id="WP_069634024.1">
    <property type="nucleotide sequence ID" value="NZ_JXKZ01000020.1"/>
</dbReference>
<sequence>MEKLKKKQIKELESLDSIKIGYARVSSQEDKQRLGMEVQKTALSDCHVLFTEKESGGKDNRLELMNVITLAKELSSKKVDVSICVYRLDRLTRRMFTLISLIEEFNEHNIRLISLQENLETDTLVGKMLCISLGFVAEMELDNIRSRTKDGLQRAKLEGKKLGNQGLPKKTEQKIIDLYILNSIPIKDIAKRCKVAESTVYNVARRNNLSRRKM</sequence>
<accession>A0A1E5H1F7</accession>
<dbReference type="AlphaFoldDB" id="A0A1E5H1F7"/>
<dbReference type="PROSITE" id="PS51736">
    <property type="entry name" value="RECOMBINASES_3"/>
    <property type="match status" value="1"/>
</dbReference>
<dbReference type="InterPro" id="IPR050639">
    <property type="entry name" value="SSR_resolvase"/>
</dbReference>
<keyword evidence="2" id="KW-0233">DNA recombination</keyword>
<dbReference type="Gene3D" id="3.40.50.1390">
    <property type="entry name" value="Resolvase, N-terminal catalytic domain"/>
    <property type="match status" value="1"/>
</dbReference>
<dbReference type="PANTHER" id="PTHR30461:SF2">
    <property type="entry name" value="SERINE RECOMBINASE PINE-RELATED"/>
    <property type="match status" value="1"/>
</dbReference>
<dbReference type="Gene3D" id="1.10.10.60">
    <property type="entry name" value="Homeodomain-like"/>
    <property type="match status" value="1"/>
</dbReference>
<evidence type="ECO:0000256" key="2">
    <source>
        <dbReference type="ARBA" id="ARBA00023172"/>
    </source>
</evidence>
<comment type="caution">
    <text evidence="4">The sequence shown here is derived from an EMBL/GenBank/DDBJ whole genome shotgun (WGS) entry which is preliminary data.</text>
</comment>